<feature type="transmembrane region" description="Helical" evidence="2">
    <location>
        <begin position="230"/>
        <end position="248"/>
    </location>
</feature>
<dbReference type="PANTHER" id="PTHR36819">
    <property type="entry name" value="REGULATOR OF PHOSPHOLIPASE D SRF1"/>
    <property type="match status" value="1"/>
</dbReference>
<keyword evidence="2" id="KW-1133">Transmembrane helix</keyword>
<feature type="transmembrane region" description="Helical" evidence="2">
    <location>
        <begin position="268"/>
        <end position="286"/>
    </location>
</feature>
<dbReference type="OrthoDB" id="2589563at2759"/>
<sequence length="382" mass="42613">MADLDSNAAVSLSPTRTGADSCSSDAPNKASISDSFNGNTQSRQRPPRSLPPWIDSYEERYGPASEEQLRLLQPPTRIVRHQSNAVPDEPQRRVSRDGFVGCDDPSLGPAQTAQSRLPHLLRYGRGSVRGRKWDHLRSAEPVIVSKYKPVAQQGVMSWRDFINSSSWGRRANEESRIVEYQTLENLQPTFNQDMKVRFHHTDGRAKGRRKTIALTKRIANGTMRHPLSPLLFRLGVMVTSLLALGIAARIYSLENNLQHVSAERTQSVVAIVVDCVAVPYIGYMIWDEYTGKPLGLRSAMSKMSLILLDLFFIIFKSASTALAFESFIYQSSKQTPLVRLSIALASFQLLGLISWSMTFTVNIFRTVKLLGGGAENKDESKV</sequence>
<dbReference type="GO" id="GO:0000324">
    <property type="term" value="C:fungal-type vacuole"/>
    <property type="evidence" value="ECO:0007669"/>
    <property type="project" value="TreeGrafter"/>
</dbReference>
<accession>A0A166UEX2</accession>
<feature type="transmembrane region" description="Helical" evidence="2">
    <location>
        <begin position="340"/>
        <end position="364"/>
    </location>
</feature>
<keyword evidence="4" id="KW-1185">Reference proteome</keyword>
<gene>
    <name evidence="3" type="ORF">AAL_01752</name>
</gene>
<dbReference type="AlphaFoldDB" id="A0A166UEX2"/>
<name>A0A166UEX2_9HYPO</name>
<keyword evidence="2" id="KW-0812">Transmembrane</keyword>
<evidence type="ECO:0000256" key="1">
    <source>
        <dbReference type="SAM" id="MobiDB-lite"/>
    </source>
</evidence>
<feature type="region of interest" description="Disordered" evidence="1">
    <location>
        <begin position="1"/>
        <end position="59"/>
    </location>
</feature>
<dbReference type="EMBL" id="AZGY01000002">
    <property type="protein sequence ID" value="OAA32420.1"/>
    <property type="molecule type" value="Genomic_DNA"/>
</dbReference>
<dbReference type="InterPro" id="IPR037737">
    <property type="entry name" value="Srf1"/>
</dbReference>
<feature type="region of interest" description="Disordered" evidence="1">
    <location>
        <begin position="80"/>
        <end position="112"/>
    </location>
</feature>
<dbReference type="GO" id="GO:0071944">
    <property type="term" value="C:cell periphery"/>
    <property type="evidence" value="ECO:0007669"/>
    <property type="project" value="TreeGrafter"/>
</dbReference>
<protein>
    <recommendedName>
        <fullName evidence="5">DEHA2D15422p-like protein</fullName>
    </recommendedName>
</protein>
<evidence type="ECO:0008006" key="5">
    <source>
        <dbReference type="Google" id="ProtNLM"/>
    </source>
</evidence>
<comment type="caution">
    <text evidence="3">The sequence shown here is derived from an EMBL/GenBank/DDBJ whole genome shotgun (WGS) entry which is preliminary data.</text>
</comment>
<proteinExistence type="predicted"/>
<reference evidence="3 4" key="1">
    <citation type="journal article" date="2016" name="Genome Biol. Evol.">
        <title>Divergent and convergent evolution of fungal pathogenicity.</title>
        <authorList>
            <person name="Shang Y."/>
            <person name="Xiao G."/>
            <person name="Zheng P."/>
            <person name="Cen K."/>
            <person name="Zhan S."/>
            <person name="Wang C."/>
        </authorList>
    </citation>
    <scope>NUCLEOTIDE SEQUENCE [LARGE SCALE GENOMIC DNA]</scope>
    <source>
        <strain evidence="3 4">RCEF 2490</strain>
    </source>
</reference>
<evidence type="ECO:0000313" key="3">
    <source>
        <dbReference type="EMBL" id="OAA32420.1"/>
    </source>
</evidence>
<evidence type="ECO:0000256" key="2">
    <source>
        <dbReference type="SAM" id="Phobius"/>
    </source>
</evidence>
<organism evidence="3 4">
    <name type="scientific">Moelleriella libera RCEF 2490</name>
    <dbReference type="NCBI Taxonomy" id="1081109"/>
    <lineage>
        <taxon>Eukaryota</taxon>
        <taxon>Fungi</taxon>
        <taxon>Dikarya</taxon>
        <taxon>Ascomycota</taxon>
        <taxon>Pezizomycotina</taxon>
        <taxon>Sordariomycetes</taxon>
        <taxon>Hypocreomycetidae</taxon>
        <taxon>Hypocreales</taxon>
        <taxon>Clavicipitaceae</taxon>
        <taxon>Moelleriella</taxon>
    </lineage>
</organism>
<dbReference type="Proteomes" id="UP000078544">
    <property type="component" value="Unassembled WGS sequence"/>
</dbReference>
<evidence type="ECO:0000313" key="4">
    <source>
        <dbReference type="Proteomes" id="UP000078544"/>
    </source>
</evidence>
<keyword evidence="2" id="KW-0472">Membrane</keyword>
<feature type="transmembrane region" description="Helical" evidence="2">
    <location>
        <begin position="306"/>
        <end position="328"/>
    </location>
</feature>
<dbReference type="PANTHER" id="PTHR36819:SF1">
    <property type="entry name" value="REGULATOR OF PHOSPHOLIPASE D SRF1"/>
    <property type="match status" value="1"/>
</dbReference>
<feature type="compositionally biased region" description="Polar residues" evidence="1">
    <location>
        <begin position="8"/>
        <end position="40"/>
    </location>
</feature>